<dbReference type="Pfam" id="PF00392">
    <property type="entry name" value="GntR"/>
    <property type="match status" value="1"/>
</dbReference>
<organism evidence="7 8">
    <name type="scientific">Ereboglobus luteus</name>
    <dbReference type="NCBI Taxonomy" id="1796921"/>
    <lineage>
        <taxon>Bacteria</taxon>
        <taxon>Pseudomonadati</taxon>
        <taxon>Verrucomicrobiota</taxon>
        <taxon>Opitutia</taxon>
        <taxon>Opitutales</taxon>
        <taxon>Opitutaceae</taxon>
        <taxon>Ereboglobus</taxon>
    </lineage>
</organism>
<keyword evidence="3" id="KW-0238">DNA-binding</keyword>
<dbReference type="SMART" id="SM00345">
    <property type="entry name" value="HTH_GNTR"/>
    <property type="match status" value="1"/>
</dbReference>
<sequence>MVYKPNQSPATVSEIHKRPRPPFPMLSATPPIKSSKKTKRMSGHGGELLEKLDGGIPQRHSLAGQVVEIIQAGIQKRTWQEWLPAERVLAESLHVSRSTLRAALAQLEKMGMVRAQRPHGTKILGTRKAAKKTAKKSHIVALLTPNPITMLRPKIALIIDELRGQLAECGYRLHTFHGGQYFTPGANSRLQRLVAEHPHDCWVLTLVPDEVKKWFRDQNIPCVVSGTCDPDIGLPFVDLDYYALCRHAAGQMTGLGHKRIVFITENSTKAGDLESERGFVDGIAAASDSQARGQIMHHNNTRRSVMKVLDRLRARDDRPTAMLVAHPHFYILVQTYLHELGLRVPGDISLMCRDDDTFLDYTRPVPTRYSFDSAAFARRLFKLIMQTVDGAPILKHRLRIMPDYQKGATLVAPNSP</sequence>
<evidence type="ECO:0000313" key="8">
    <source>
        <dbReference type="Proteomes" id="UP000244896"/>
    </source>
</evidence>
<reference evidence="7 8" key="1">
    <citation type="journal article" date="2018" name="Syst. Appl. Microbiol.">
        <title>Ereboglobus luteus gen. nov. sp. nov. from cockroach guts, and new insights into the oxygen relationship of the genera Opitutus and Didymococcus (Verrucomicrobia: Opitutaceae).</title>
        <authorList>
            <person name="Tegtmeier D."/>
            <person name="Belitz A."/>
            <person name="Radek R."/>
            <person name="Heimerl T."/>
            <person name="Brune A."/>
        </authorList>
    </citation>
    <scope>NUCLEOTIDE SEQUENCE [LARGE SCALE GENOMIC DNA]</scope>
    <source>
        <strain evidence="7 8">Ho45</strain>
    </source>
</reference>
<keyword evidence="1" id="KW-0678">Repressor</keyword>
<dbReference type="AlphaFoldDB" id="A0A2U8E5A2"/>
<feature type="compositionally biased region" description="Polar residues" evidence="5">
    <location>
        <begin position="1"/>
        <end position="11"/>
    </location>
</feature>
<dbReference type="GO" id="GO:0000976">
    <property type="term" value="F:transcription cis-regulatory region binding"/>
    <property type="evidence" value="ECO:0007669"/>
    <property type="project" value="TreeGrafter"/>
</dbReference>
<dbReference type="SUPFAM" id="SSF46785">
    <property type="entry name" value="Winged helix' DNA-binding domain"/>
    <property type="match status" value="1"/>
</dbReference>
<accession>A0A2U8E5A2</accession>
<evidence type="ECO:0000259" key="6">
    <source>
        <dbReference type="PROSITE" id="PS50949"/>
    </source>
</evidence>
<dbReference type="Proteomes" id="UP000244896">
    <property type="component" value="Chromosome"/>
</dbReference>
<dbReference type="PROSITE" id="PS50949">
    <property type="entry name" value="HTH_GNTR"/>
    <property type="match status" value="1"/>
</dbReference>
<dbReference type="SUPFAM" id="SSF53822">
    <property type="entry name" value="Periplasmic binding protein-like I"/>
    <property type="match status" value="1"/>
</dbReference>
<dbReference type="CDD" id="cd07377">
    <property type="entry name" value="WHTH_GntR"/>
    <property type="match status" value="1"/>
</dbReference>
<dbReference type="EMBL" id="CP023004">
    <property type="protein sequence ID" value="AWI10119.1"/>
    <property type="molecule type" value="Genomic_DNA"/>
</dbReference>
<dbReference type="OrthoDB" id="180305at2"/>
<dbReference type="KEGG" id="elut:CKA38_13400"/>
<dbReference type="InterPro" id="IPR036388">
    <property type="entry name" value="WH-like_DNA-bd_sf"/>
</dbReference>
<dbReference type="PANTHER" id="PTHR30146">
    <property type="entry name" value="LACI-RELATED TRANSCRIPTIONAL REPRESSOR"/>
    <property type="match status" value="1"/>
</dbReference>
<dbReference type="PRINTS" id="PR00035">
    <property type="entry name" value="HTHGNTR"/>
</dbReference>
<dbReference type="Pfam" id="PF13377">
    <property type="entry name" value="Peripla_BP_3"/>
    <property type="match status" value="1"/>
</dbReference>
<dbReference type="Gene3D" id="1.10.10.10">
    <property type="entry name" value="Winged helix-like DNA-binding domain superfamily/Winged helix DNA-binding domain"/>
    <property type="match status" value="1"/>
</dbReference>
<evidence type="ECO:0000256" key="2">
    <source>
        <dbReference type="ARBA" id="ARBA00023015"/>
    </source>
</evidence>
<protein>
    <recommendedName>
        <fullName evidence="6">HTH gntR-type domain-containing protein</fullName>
    </recommendedName>
</protein>
<evidence type="ECO:0000313" key="7">
    <source>
        <dbReference type="EMBL" id="AWI10119.1"/>
    </source>
</evidence>
<evidence type="ECO:0000256" key="4">
    <source>
        <dbReference type="ARBA" id="ARBA00023163"/>
    </source>
</evidence>
<proteinExistence type="predicted"/>
<feature type="region of interest" description="Disordered" evidence="5">
    <location>
        <begin position="1"/>
        <end position="46"/>
    </location>
</feature>
<evidence type="ECO:0000256" key="5">
    <source>
        <dbReference type="SAM" id="MobiDB-lite"/>
    </source>
</evidence>
<dbReference type="GO" id="GO:0003700">
    <property type="term" value="F:DNA-binding transcription factor activity"/>
    <property type="evidence" value="ECO:0007669"/>
    <property type="project" value="InterPro"/>
</dbReference>
<keyword evidence="8" id="KW-1185">Reference proteome</keyword>
<dbReference type="PANTHER" id="PTHR30146:SF148">
    <property type="entry name" value="HTH-TYPE TRANSCRIPTIONAL REPRESSOR PURR-RELATED"/>
    <property type="match status" value="1"/>
</dbReference>
<keyword evidence="2" id="KW-0805">Transcription regulation</keyword>
<dbReference type="InterPro" id="IPR028082">
    <property type="entry name" value="Peripla_BP_I"/>
</dbReference>
<dbReference type="InterPro" id="IPR000524">
    <property type="entry name" value="Tscrpt_reg_HTH_GntR"/>
</dbReference>
<dbReference type="CDD" id="cd06267">
    <property type="entry name" value="PBP1_LacI_sugar_binding-like"/>
    <property type="match status" value="1"/>
</dbReference>
<feature type="domain" description="HTH gntR-type" evidence="6">
    <location>
        <begin position="56"/>
        <end position="126"/>
    </location>
</feature>
<dbReference type="InterPro" id="IPR046335">
    <property type="entry name" value="LacI/GalR-like_sensor"/>
</dbReference>
<evidence type="ECO:0000256" key="1">
    <source>
        <dbReference type="ARBA" id="ARBA00022491"/>
    </source>
</evidence>
<dbReference type="InterPro" id="IPR036390">
    <property type="entry name" value="WH_DNA-bd_sf"/>
</dbReference>
<name>A0A2U8E5A2_9BACT</name>
<evidence type="ECO:0000256" key="3">
    <source>
        <dbReference type="ARBA" id="ARBA00023125"/>
    </source>
</evidence>
<dbReference type="Gene3D" id="3.40.50.2300">
    <property type="match status" value="2"/>
</dbReference>
<gene>
    <name evidence="7" type="ORF">CKA38_13400</name>
</gene>
<keyword evidence="4" id="KW-0804">Transcription</keyword>